<dbReference type="RefSeq" id="WP_343814337.1">
    <property type="nucleotide sequence ID" value="NZ_BAAAFA010000001.1"/>
</dbReference>
<reference evidence="2" key="1">
    <citation type="journal article" date="2019" name="Int. J. Syst. Evol. Microbiol.">
        <title>The Global Catalogue of Microorganisms (GCM) 10K type strain sequencing project: providing services to taxonomists for standard genome sequencing and annotation.</title>
        <authorList>
            <consortium name="The Broad Institute Genomics Platform"/>
            <consortium name="The Broad Institute Genome Sequencing Center for Infectious Disease"/>
            <person name="Wu L."/>
            <person name="Ma J."/>
        </authorList>
    </citation>
    <scope>NUCLEOTIDE SEQUENCE [LARGE SCALE GENOMIC DNA]</scope>
    <source>
        <strain evidence="2">JCM 15608</strain>
    </source>
</reference>
<name>A0ABN1L2Y1_9GAMM</name>
<evidence type="ECO:0008006" key="3">
    <source>
        <dbReference type="Google" id="ProtNLM"/>
    </source>
</evidence>
<dbReference type="SUPFAM" id="SSF55166">
    <property type="entry name" value="Hedgehog/DD-peptidase"/>
    <property type="match status" value="1"/>
</dbReference>
<sequence>MTTEILFSSKEFKQLLSVSDCELMHMRVSGELKFVKKGNAFLYKLHDKQLLLKHPLASQLFNWYQGKHSINIDNTPKASESIQSAKMMLETILLPISNKFGDINITYGFVSAKLNKFIQKNSASGTYPSIDQHAASEFNNANNQICKRHGLACDFIVKGYENKMDKVMVFIVNNLAFDKVYYYGKNRPIHVSVGNENLKHLQVMNESKNGRRIPGKRAYGHKAKELAEELQHEC</sequence>
<organism evidence="1 2">
    <name type="scientific">Colwellia asteriadis</name>
    <dbReference type="NCBI Taxonomy" id="517723"/>
    <lineage>
        <taxon>Bacteria</taxon>
        <taxon>Pseudomonadati</taxon>
        <taxon>Pseudomonadota</taxon>
        <taxon>Gammaproteobacteria</taxon>
        <taxon>Alteromonadales</taxon>
        <taxon>Colwelliaceae</taxon>
        <taxon>Colwellia</taxon>
    </lineage>
</organism>
<protein>
    <recommendedName>
        <fullName evidence="3">Peptidase M15</fullName>
    </recommendedName>
</protein>
<comment type="caution">
    <text evidence="1">The sequence shown here is derived from an EMBL/GenBank/DDBJ whole genome shotgun (WGS) entry which is preliminary data.</text>
</comment>
<dbReference type="InterPro" id="IPR009045">
    <property type="entry name" value="Zn_M74/Hedgehog-like"/>
</dbReference>
<keyword evidence="2" id="KW-1185">Reference proteome</keyword>
<dbReference type="Gene3D" id="3.30.1380.10">
    <property type="match status" value="1"/>
</dbReference>
<proteinExistence type="predicted"/>
<accession>A0ABN1L2Y1</accession>
<gene>
    <name evidence="1" type="ORF">GCM10009111_03710</name>
</gene>
<dbReference type="Proteomes" id="UP001500021">
    <property type="component" value="Unassembled WGS sequence"/>
</dbReference>
<dbReference type="EMBL" id="BAAAFA010000001">
    <property type="protein sequence ID" value="GAA0811336.1"/>
    <property type="molecule type" value="Genomic_DNA"/>
</dbReference>
<evidence type="ECO:0000313" key="2">
    <source>
        <dbReference type="Proteomes" id="UP001500021"/>
    </source>
</evidence>
<evidence type="ECO:0000313" key="1">
    <source>
        <dbReference type="EMBL" id="GAA0811336.1"/>
    </source>
</evidence>